<keyword evidence="1" id="KW-0812">Transmembrane</keyword>
<accession>A0A1E1F4Z9</accession>
<sequence length="105" mass="11690">MRTSAVESQTFLPDRKINPWDAQSLQEQNIMAMSAAFFDDGFIPVQGGTAIPVEDILPWAVFGSLIALIFLYFVSTEQGAVAIFDGMYVHEFVHDGRHLLGFPCH</sequence>
<proteinExistence type="predicted"/>
<dbReference type="Pfam" id="PF09489">
    <property type="entry name" value="CbtB"/>
    <property type="match status" value="1"/>
</dbReference>
<keyword evidence="1" id="KW-1133">Transmembrane helix</keyword>
<protein>
    <recommendedName>
        <fullName evidence="4">Cobalt transporter</fullName>
    </recommendedName>
</protein>
<dbReference type="AlphaFoldDB" id="A0A1E1F4Z9"/>
<dbReference type="KEGG" id="sclo:SCLO_1025370"/>
<dbReference type="InterPro" id="IPR012667">
    <property type="entry name" value="CbtB_put"/>
</dbReference>
<evidence type="ECO:0008006" key="4">
    <source>
        <dbReference type="Google" id="ProtNLM"/>
    </source>
</evidence>
<evidence type="ECO:0000313" key="3">
    <source>
        <dbReference type="Proteomes" id="UP000218272"/>
    </source>
</evidence>
<reference evidence="2 3" key="1">
    <citation type="submission" date="2016-10" db="EMBL/GenBank/DDBJ databases">
        <title>Complete Genome Sequence of the Nonylphenol-Degrading Bacterium Sphingobium cloacae JCM 10874T.</title>
        <authorList>
            <person name="Ootsuka M."/>
            <person name="Nishizawa T."/>
            <person name="Ohta H."/>
        </authorList>
    </citation>
    <scope>NUCLEOTIDE SEQUENCE [LARGE SCALE GENOMIC DNA]</scope>
    <source>
        <strain evidence="2 3">JCM 10874</strain>
    </source>
</reference>
<organism evidence="2 3">
    <name type="scientific">Sphingobium cloacae</name>
    <dbReference type="NCBI Taxonomy" id="120107"/>
    <lineage>
        <taxon>Bacteria</taxon>
        <taxon>Pseudomonadati</taxon>
        <taxon>Pseudomonadota</taxon>
        <taxon>Alphaproteobacteria</taxon>
        <taxon>Sphingomonadales</taxon>
        <taxon>Sphingomonadaceae</taxon>
        <taxon>Sphingobium</taxon>
    </lineage>
</organism>
<gene>
    <name evidence="2" type="ORF">SCLO_1025370</name>
</gene>
<feature type="transmembrane region" description="Helical" evidence="1">
    <location>
        <begin position="56"/>
        <end position="74"/>
    </location>
</feature>
<keyword evidence="1" id="KW-0472">Membrane</keyword>
<evidence type="ECO:0000256" key="1">
    <source>
        <dbReference type="SAM" id="Phobius"/>
    </source>
</evidence>
<keyword evidence="3" id="KW-1185">Reference proteome</keyword>
<evidence type="ECO:0000313" key="2">
    <source>
        <dbReference type="EMBL" id="BAV65577.1"/>
    </source>
</evidence>
<dbReference type="EMBL" id="AP017655">
    <property type="protein sequence ID" value="BAV65577.1"/>
    <property type="molecule type" value="Genomic_DNA"/>
</dbReference>
<dbReference type="Proteomes" id="UP000218272">
    <property type="component" value="Chromosome SCLO_1"/>
</dbReference>
<name>A0A1E1F4Z9_9SPHN</name>